<dbReference type="Proteomes" id="UP000265566">
    <property type="component" value="Chromosome 2"/>
</dbReference>
<dbReference type="KEGG" id="mtr:25487771"/>
<evidence type="ECO:0000256" key="1">
    <source>
        <dbReference type="SAM" id="MobiDB-lite"/>
    </source>
</evidence>
<evidence type="ECO:0000313" key="6">
    <source>
        <dbReference type="Proteomes" id="UP000265566"/>
    </source>
</evidence>
<gene>
    <name evidence="4" type="primary">25487771</name>
    <name evidence="2" type="ordered locus">MTR_2g091170</name>
    <name evidence="3" type="ORF">MtrunA17_Chr2g0325471</name>
</gene>
<evidence type="ECO:0000313" key="2">
    <source>
        <dbReference type="EMBL" id="KEH39260.1"/>
    </source>
</evidence>
<feature type="region of interest" description="Disordered" evidence="1">
    <location>
        <begin position="37"/>
        <end position="168"/>
    </location>
</feature>
<feature type="compositionally biased region" description="Basic and acidic residues" evidence="1">
    <location>
        <begin position="333"/>
        <end position="347"/>
    </location>
</feature>
<reference evidence="2 5" key="1">
    <citation type="journal article" date="2011" name="Nature">
        <title>The Medicago genome provides insight into the evolution of rhizobial symbioses.</title>
        <authorList>
            <person name="Young N.D."/>
            <person name="Debelle F."/>
            <person name="Oldroyd G.E."/>
            <person name="Geurts R."/>
            <person name="Cannon S.B."/>
            <person name="Udvardi M.K."/>
            <person name="Benedito V.A."/>
            <person name="Mayer K.F."/>
            <person name="Gouzy J."/>
            <person name="Schoof H."/>
            <person name="Van de Peer Y."/>
            <person name="Proost S."/>
            <person name="Cook D.R."/>
            <person name="Meyers B.C."/>
            <person name="Spannagl M."/>
            <person name="Cheung F."/>
            <person name="De Mita S."/>
            <person name="Krishnakumar V."/>
            <person name="Gundlach H."/>
            <person name="Zhou S."/>
            <person name="Mudge J."/>
            <person name="Bharti A.K."/>
            <person name="Murray J.D."/>
            <person name="Naoumkina M.A."/>
            <person name="Rosen B."/>
            <person name="Silverstein K.A."/>
            <person name="Tang H."/>
            <person name="Rombauts S."/>
            <person name="Zhao P.X."/>
            <person name="Zhou P."/>
            <person name="Barbe V."/>
            <person name="Bardou P."/>
            <person name="Bechner M."/>
            <person name="Bellec A."/>
            <person name="Berger A."/>
            <person name="Berges H."/>
            <person name="Bidwell S."/>
            <person name="Bisseling T."/>
            <person name="Choisne N."/>
            <person name="Couloux A."/>
            <person name="Denny R."/>
            <person name="Deshpande S."/>
            <person name="Dai X."/>
            <person name="Doyle J.J."/>
            <person name="Dudez A.M."/>
            <person name="Farmer A.D."/>
            <person name="Fouteau S."/>
            <person name="Franken C."/>
            <person name="Gibelin C."/>
            <person name="Gish J."/>
            <person name="Goldstein S."/>
            <person name="Gonzalez A.J."/>
            <person name="Green P.J."/>
            <person name="Hallab A."/>
            <person name="Hartog M."/>
            <person name="Hua A."/>
            <person name="Humphray S.J."/>
            <person name="Jeong D.H."/>
            <person name="Jing Y."/>
            <person name="Jocker A."/>
            <person name="Kenton S.M."/>
            <person name="Kim D.J."/>
            <person name="Klee K."/>
            <person name="Lai H."/>
            <person name="Lang C."/>
            <person name="Lin S."/>
            <person name="Macmil S.L."/>
            <person name="Magdelenat G."/>
            <person name="Matthews L."/>
            <person name="McCorrison J."/>
            <person name="Monaghan E.L."/>
            <person name="Mun J.H."/>
            <person name="Najar F.Z."/>
            <person name="Nicholson C."/>
            <person name="Noirot C."/>
            <person name="O'Bleness M."/>
            <person name="Paule C.R."/>
            <person name="Poulain J."/>
            <person name="Prion F."/>
            <person name="Qin B."/>
            <person name="Qu C."/>
            <person name="Retzel E.F."/>
            <person name="Riddle C."/>
            <person name="Sallet E."/>
            <person name="Samain S."/>
            <person name="Samson N."/>
            <person name="Sanders I."/>
            <person name="Saurat O."/>
            <person name="Scarpelli C."/>
            <person name="Schiex T."/>
            <person name="Segurens B."/>
            <person name="Severin A.J."/>
            <person name="Sherrier D.J."/>
            <person name="Shi R."/>
            <person name="Sims S."/>
            <person name="Singer S.R."/>
            <person name="Sinharoy S."/>
            <person name="Sterck L."/>
            <person name="Viollet A."/>
            <person name="Wang B.B."/>
            <person name="Wang K."/>
            <person name="Wang M."/>
            <person name="Wang X."/>
            <person name="Warfsmann J."/>
            <person name="Weissenbach J."/>
            <person name="White D.D."/>
            <person name="White J.D."/>
            <person name="Wiley G.B."/>
            <person name="Wincker P."/>
            <person name="Xing Y."/>
            <person name="Yang L."/>
            <person name="Yao Z."/>
            <person name="Ying F."/>
            <person name="Zhai J."/>
            <person name="Zhou L."/>
            <person name="Zuber A."/>
            <person name="Denarie J."/>
            <person name="Dixon R.A."/>
            <person name="May G.D."/>
            <person name="Schwartz D.C."/>
            <person name="Rogers J."/>
            <person name="Quetier F."/>
            <person name="Town C.D."/>
            <person name="Roe B.A."/>
        </authorList>
    </citation>
    <scope>NUCLEOTIDE SEQUENCE [LARGE SCALE GENOMIC DNA]</scope>
    <source>
        <strain evidence="2">A17</strain>
        <strain evidence="4 5">cv. Jemalong A17</strain>
    </source>
</reference>
<protein>
    <submittedName>
        <fullName evidence="2">Seed biotin containing protein SBP65, putative</fullName>
    </submittedName>
</protein>
<dbReference type="HOGENOM" id="CLU_433877_0_0_1"/>
<feature type="compositionally biased region" description="Basic and acidic residues" evidence="1">
    <location>
        <begin position="130"/>
        <end position="156"/>
    </location>
</feature>
<feature type="region of interest" description="Disordered" evidence="1">
    <location>
        <begin position="716"/>
        <end position="748"/>
    </location>
</feature>
<name>A0A072VM90_MEDTR</name>
<reference evidence="3" key="5">
    <citation type="journal article" date="2018" name="Nat. Plants">
        <title>Whole-genome landscape of Medicago truncatula symbiotic genes.</title>
        <authorList>
            <person name="Pecrix Y."/>
            <person name="Gamas P."/>
            <person name="Carrere S."/>
        </authorList>
    </citation>
    <scope>NUCLEOTIDE SEQUENCE</scope>
    <source>
        <tissue evidence="3">Leaves</tissue>
    </source>
</reference>
<dbReference type="STRING" id="3880.A0A072VM90"/>
<feature type="compositionally biased region" description="Polar residues" evidence="1">
    <location>
        <begin position="103"/>
        <end position="113"/>
    </location>
</feature>
<dbReference type="EnsemblPlants" id="KEH39260">
    <property type="protein sequence ID" value="KEH39260"/>
    <property type="gene ID" value="MTR_2g091170"/>
</dbReference>
<feature type="compositionally biased region" description="Basic and acidic residues" evidence="1">
    <location>
        <begin position="271"/>
        <end position="301"/>
    </location>
</feature>
<dbReference type="PANTHER" id="PTHR47877">
    <property type="entry name" value="LATE EMBRYOGENESIS ABUNDANT DOMAIN-CONTAINING PROTEIN / LEA DOMAIN-CONTAINING PROTEIN"/>
    <property type="match status" value="1"/>
</dbReference>
<dbReference type="OrthoDB" id="1907061at2759"/>
<dbReference type="AlphaFoldDB" id="A0A072VM90"/>
<sequence length="748" mass="80195">MASEQLSRRENTTNERDIHVEKDRVPKMTTHFEQLTVVDKEPPHGSIEALQGGEMNKDHAGKAIGDIGGRGRSRETHELGSNVKQSDRDHHHAAATNLGHKQGFQSHSDQNVKQSERDRHHATNVVGHRQGAEGMKERGEGLGDIGGRGRERESHELGSNFQSLPDRNENQSYLDRAHVRDSANVAGKEDFGGVRDVGKFQMESKGLTDDREKLDSRTKVVSGTPHVKEMNRGMGTGQVVAEKGRKTEDLGTRGEGKVPGAGNVGSMWGRSAEEQKGRAREMEEERAREKLEETRGRKVGGENEGVILGKSVAEQRGRAGAGNEGAMLGKSAAEQRERAREEEEKMSLEEIGKYRNQAQQNEMDAISAAQERYEKAKQATNETLNNTAQTTREKTAQAMEKAAQAKDATVEKTQQGYEATKDTVSSAAKTATEYVTPVAEKAKSAVVQAKDVTVETGKTAAEVASKVAVDLKDKATVAGWTAAHYSTKLTVDGTKAAAHAVEGAAGYVVPKAAGLALKSVDVVKGLAASAGETAKEFTAKKKDESWREYETKRASGQLQEGEEIMPSSGGIGENVSNYSQKMMPTGERTQAQGTNYQEKGRGSNVMSSIGETVGNVGEKVGETMANVGDKMKKPFENMTSTGQVQGGSDKPLGGSDVLGAVTETVSDIGNNMVKATDNSKVNISQEGQGGGVLDAIGETIAEIAHTTKVIVVGEDDEVLDESRKNIGSESHSSGRAKHEGHPASKNVF</sequence>
<dbReference type="GO" id="GO:0009631">
    <property type="term" value="P:cold acclimation"/>
    <property type="evidence" value="ECO:0000318"/>
    <property type="project" value="GO_Central"/>
</dbReference>
<feature type="region of interest" description="Disordered" evidence="1">
    <location>
        <begin position="242"/>
        <end position="347"/>
    </location>
</feature>
<dbReference type="Proteomes" id="UP000002051">
    <property type="component" value="Chromosome 2"/>
</dbReference>
<feature type="compositionally biased region" description="Polar residues" evidence="1">
    <location>
        <begin position="157"/>
        <end position="168"/>
    </location>
</feature>
<reference evidence="2 5" key="2">
    <citation type="journal article" date="2014" name="BMC Genomics">
        <title>An improved genome release (version Mt4.0) for the model legume Medicago truncatula.</title>
        <authorList>
            <person name="Tang H."/>
            <person name="Krishnakumar V."/>
            <person name="Bidwell S."/>
            <person name="Rosen B."/>
            <person name="Chan A."/>
            <person name="Zhou S."/>
            <person name="Gentzbittel L."/>
            <person name="Childs K.L."/>
            <person name="Yandell M."/>
            <person name="Gundlach H."/>
            <person name="Mayer K.F."/>
            <person name="Schwartz D.C."/>
            <person name="Town C.D."/>
        </authorList>
    </citation>
    <scope>GENOME REANNOTATION</scope>
    <source>
        <strain evidence="2">A17</strain>
        <strain evidence="4 5">cv. Jemalong A17</strain>
    </source>
</reference>
<dbReference type="PANTHER" id="PTHR47877:SF3">
    <property type="entry name" value="LATE EMBRYOGENESIS ABUNDANT DOMAIN-CONTAINING PROTEIN _ LEA DOMAIN-CONTAINING PROTEIN"/>
    <property type="match status" value="1"/>
</dbReference>
<evidence type="ECO:0000313" key="4">
    <source>
        <dbReference type="EnsemblPlants" id="KEH39260"/>
    </source>
</evidence>
<reference evidence="4" key="3">
    <citation type="submission" date="2015-04" db="UniProtKB">
        <authorList>
            <consortium name="EnsemblPlants"/>
        </authorList>
    </citation>
    <scope>IDENTIFICATION</scope>
    <source>
        <strain evidence="4">cv. Jemalong A17</strain>
    </source>
</reference>
<feature type="compositionally biased region" description="Polar residues" evidence="1">
    <location>
        <begin position="411"/>
        <end position="420"/>
    </location>
</feature>
<feature type="region of interest" description="Disordered" evidence="1">
    <location>
        <begin position="552"/>
        <end position="571"/>
    </location>
</feature>
<feature type="compositionally biased region" description="Polar residues" evidence="1">
    <location>
        <begin position="378"/>
        <end position="390"/>
    </location>
</feature>
<reference evidence="6" key="4">
    <citation type="journal article" date="2018" name="Nat. Plants">
        <title>Whole-genome landscape of Medicago truncatula symbiotic genes.</title>
        <authorList>
            <person name="Pecrix Y."/>
            <person name="Staton S.E."/>
            <person name="Sallet E."/>
            <person name="Lelandais-Briere C."/>
            <person name="Moreau S."/>
            <person name="Carrere S."/>
            <person name="Blein T."/>
            <person name="Jardinaud M.F."/>
            <person name="Latrasse D."/>
            <person name="Zouine M."/>
            <person name="Zahm M."/>
            <person name="Kreplak J."/>
            <person name="Mayjonade B."/>
            <person name="Satge C."/>
            <person name="Perez M."/>
            <person name="Cauet S."/>
            <person name="Marande W."/>
            <person name="Chantry-Darmon C."/>
            <person name="Lopez-Roques C."/>
            <person name="Bouchez O."/>
            <person name="Berard A."/>
            <person name="Debelle F."/>
            <person name="Munos S."/>
            <person name="Bendahmane A."/>
            <person name="Berges H."/>
            <person name="Niebel A."/>
            <person name="Buitink J."/>
            <person name="Frugier F."/>
            <person name="Benhamed M."/>
            <person name="Crespi M."/>
            <person name="Gouzy J."/>
            <person name="Gamas P."/>
        </authorList>
    </citation>
    <scope>NUCLEOTIDE SEQUENCE [LARGE SCALE GENOMIC DNA]</scope>
    <source>
        <strain evidence="6">cv. Jemalong A17</strain>
    </source>
</reference>
<feature type="compositionally biased region" description="Basic and acidic residues" evidence="1">
    <location>
        <begin position="242"/>
        <end position="256"/>
    </location>
</feature>
<evidence type="ECO:0000313" key="5">
    <source>
        <dbReference type="Proteomes" id="UP000002051"/>
    </source>
</evidence>
<evidence type="ECO:0000313" key="3">
    <source>
        <dbReference type="EMBL" id="RHN75829.1"/>
    </source>
</evidence>
<keyword evidence="5" id="KW-1185">Reference proteome</keyword>
<feature type="region of interest" description="Disordered" evidence="1">
    <location>
        <begin position="372"/>
        <end position="420"/>
    </location>
</feature>
<accession>A0A072VM90</accession>
<proteinExistence type="predicted"/>
<dbReference type="Gramene" id="rna12083">
    <property type="protein sequence ID" value="RHN75829.1"/>
    <property type="gene ID" value="gene12083"/>
</dbReference>
<organism evidence="2 5">
    <name type="scientific">Medicago truncatula</name>
    <name type="common">Barrel medic</name>
    <name type="synonym">Medicago tribuloides</name>
    <dbReference type="NCBI Taxonomy" id="3880"/>
    <lineage>
        <taxon>Eukaryota</taxon>
        <taxon>Viridiplantae</taxon>
        <taxon>Streptophyta</taxon>
        <taxon>Embryophyta</taxon>
        <taxon>Tracheophyta</taxon>
        <taxon>Spermatophyta</taxon>
        <taxon>Magnoliopsida</taxon>
        <taxon>eudicotyledons</taxon>
        <taxon>Gunneridae</taxon>
        <taxon>Pentapetalae</taxon>
        <taxon>rosids</taxon>
        <taxon>fabids</taxon>
        <taxon>Fabales</taxon>
        <taxon>Fabaceae</taxon>
        <taxon>Papilionoideae</taxon>
        <taxon>50 kb inversion clade</taxon>
        <taxon>NPAAA clade</taxon>
        <taxon>Hologalegina</taxon>
        <taxon>IRL clade</taxon>
        <taxon>Trifolieae</taxon>
        <taxon>Medicago</taxon>
    </lineage>
</organism>
<dbReference type="EMBL" id="PSQE01000002">
    <property type="protein sequence ID" value="RHN75829.1"/>
    <property type="molecule type" value="Genomic_DNA"/>
</dbReference>
<feature type="region of interest" description="Disordered" evidence="1">
    <location>
        <begin position="1"/>
        <end position="24"/>
    </location>
</feature>
<dbReference type="EMBL" id="CM001218">
    <property type="protein sequence ID" value="KEH39260.1"/>
    <property type="molecule type" value="Genomic_DNA"/>
</dbReference>